<reference evidence="2" key="1">
    <citation type="submission" date="2016-10" db="EMBL/GenBank/DDBJ databases">
        <authorList>
            <person name="de Groot N.N."/>
        </authorList>
    </citation>
    <scope>NUCLEOTIDE SEQUENCE [LARGE SCALE GENOMIC DNA]</scope>
    <source>
        <strain evidence="2">DSM 2895</strain>
    </source>
</reference>
<name>A0A0K2WEK0_ANEMI</name>
<dbReference type="Gene3D" id="3.40.50.2300">
    <property type="match status" value="2"/>
</dbReference>
<gene>
    <name evidence="2" type="ORF">SAMN04487909_101495</name>
</gene>
<dbReference type="SUPFAM" id="SSF53822">
    <property type="entry name" value="Periplasmic binding protein-like I"/>
    <property type="match status" value="1"/>
</dbReference>
<feature type="signal peptide" evidence="1">
    <location>
        <begin position="1"/>
        <end position="20"/>
    </location>
</feature>
<dbReference type="InterPro" id="IPR028082">
    <property type="entry name" value="Peripla_BP_I"/>
</dbReference>
<dbReference type="InterPro" id="IPR007487">
    <property type="entry name" value="ABC_transpt-TYRBP-like"/>
</dbReference>
<dbReference type="PROSITE" id="PS51257">
    <property type="entry name" value="PROKAR_LIPOPROTEIN"/>
    <property type="match status" value="1"/>
</dbReference>
<dbReference type="CDD" id="cd06325">
    <property type="entry name" value="PBP1_ABC_unchar_transporter"/>
    <property type="match status" value="1"/>
</dbReference>
<dbReference type="Pfam" id="PF04392">
    <property type="entry name" value="ABC_sub_bind"/>
    <property type="match status" value="1"/>
</dbReference>
<sequence>MVKKKRWFGILLAAMMVLLAACGGQTASQQAGEGEKKTEAGAEGEKKFKVGISQFVEHKALDAAREGFIKALKENGLEEGKNLEIDYQNAQADQSNTNTIAQKFAASKQDLILAIATPNAQALLQNVKDTPILFTAVSDPVGAKLVDNLEKPGKNITGFSDTPPDAIPNTIKSIKDFFPQAKNVGIIYNSGEANSVANVKAAKEELEKLQLKPVEATVTNTSEVKQASESLVGKVDAIYVPQDNTAVAALKTIVSTANKNKIPLFVGELESVRSGGFAGVGFEYSDIGYDTGLMAVKILKEGAKPGELPIGYPSKLTLTINKEAAKEQGIDIDKLPKEAMDKWKPQWIEKTETK</sequence>
<dbReference type="PANTHER" id="PTHR35271">
    <property type="entry name" value="ABC TRANSPORTER, SUBSTRATE-BINDING LIPOPROTEIN-RELATED"/>
    <property type="match status" value="1"/>
</dbReference>
<evidence type="ECO:0000313" key="2">
    <source>
        <dbReference type="EMBL" id="SDI08459.1"/>
    </source>
</evidence>
<dbReference type="AlphaFoldDB" id="A0A0K2WEK0"/>
<accession>A0A0K2WEK0</accession>
<protein>
    <submittedName>
        <fullName evidence="2">Putative ABC transport system substrate-binding protein</fullName>
    </submittedName>
</protein>
<evidence type="ECO:0000256" key="1">
    <source>
        <dbReference type="SAM" id="SignalP"/>
    </source>
</evidence>
<organism evidence="2">
    <name type="scientific">Aneurinibacillus migulanus</name>
    <name type="common">Bacillus migulanus</name>
    <dbReference type="NCBI Taxonomy" id="47500"/>
    <lineage>
        <taxon>Bacteria</taxon>
        <taxon>Bacillati</taxon>
        <taxon>Bacillota</taxon>
        <taxon>Bacilli</taxon>
        <taxon>Bacillales</taxon>
        <taxon>Paenibacillaceae</taxon>
        <taxon>Aneurinibacillus group</taxon>
        <taxon>Aneurinibacillus</taxon>
    </lineage>
</organism>
<dbReference type="Proteomes" id="UP000182836">
    <property type="component" value="Unassembled WGS sequence"/>
</dbReference>
<proteinExistence type="predicted"/>
<feature type="chain" id="PRO_5041038463" evidence="1">
    <location>
        <begin position="21"/>
        <end position="354"/>
    </location>
</feature>
<dbReference type="EMBL" id="FNED01000001">
    <property type="protein sequence ID" value="SDI08459.1"/>
    <property type="molecule type" value="Genomic_DNA"/>
</dbReference>
<dbReference type="PANTHER" id="PTHR35271:SF1">
    <property type="entry name" value="ABC TRANSPORTER, SUBSTRATE-BINDING LIPOPROTEIN"/>
    <property type="match status" value="1"/>
</dbReference>
<keyword evidence="1" id="KW-0732">Signal</keyword>